<dbReference type="InterPro" id="IPR020846">
    <property type="entry name" value="MFS_dom"/>
</dbReference>
<evidence type="ECO:0000256" key="3">
    <source>
        <dbReference type="ARBA" id="ARBA00022989"/>
    </source>
</evidence>
<proteinExistence type="predicted"/>
<dbReference type="InterPro" id="IPR011701">
    <property type="entry name" value="MFS"/>
</dbReference>
<dbReference type="PANTHER" id="PTHR23534">
    <property type="entry name" value="MFS PERMEASE"/>
    <property type="match status" value="1"/>
</dbReference>
<feature type="compositionally biased region" description="Basic and acidic residues" evidence="5">
    <location>
        <begin position="24"/>
        <end position="34"/>
    </location>
</feature>
<feature type="transmembrane region" description="Helical" evidence="6">
    <location>
        <begin position="349"/>
        <end position="375"/>
    </location>
</feature>
<evidence type="ECO:0000256" key="4">
    <source>
        <dbReference type="ARBA" id="ARBA00023136"/>
    </source>
</evidence>
<dbReference type="Proteomes" id="UP000254236">
    <property type="component" value="Chromosome"/>
</dbReference>
<evidence type="ECO:0000313" key="10">
    <source>
        <dbReference type="Proteomes" id="UP000254236"/>
    </source>
</evidence>
<gene>
    <name evidence="8" type="ORF">DWV08_03285</name>
    <name evidence="9" type="ORF">DXU92_08420</name>
</gene>
<feature type="domain" description="Major facilitator superfamily (MFS) profile" evidence="7">
    <location>
        <begin position="86"/>
        <end position="492"/>
    </location>
</feature>
<feature type="transmembrane region" description="Helical" evidence="6">
    <location>
        <begin position="321"/>
        <end position="343"/>
    </location>
</feature>
<dbReference type="OrthoDB" id="9776171at2"/>
<organism evidence="9 11">
    <name type="scientific">Brachybacterium saurashtrense</name>
    <dbReference type="NCBI Taxonomy" id="556288"/>
    <lineage>
        <taxon>Bacteria</taxon>
        <taxon>Bacillati</taxon>
        <taxon>Actinomycetota</taxon>
        <taxon>Actinomycetes</taxon>
        <taxon>Micrococcales</taxon>
        <taxon>Dermabacteraceae</taxon>
        <taxon>Brachybacterium</taxon>
    </lineage>
</organism>
<reference evidence="8 10" key="1">
    <citation type="submission" date="2018-07" db="EMBL/GenBank/DDBJ databases">
        <title>Brachybacterium saurashtrense DSM 23186 genome sequence.</title>
        <authorList>
            <person name="Guo L."/>
        </authorList>
    </citation>
    <scope>NUCLEOTIDE SEQUENCE [LARGE SCALE GENOMIC DNA]</scope>
    <source>
        <strain evidence="8 10">DSM 23186</strain>
    </source>
</reference>
<keyword evidence="10" id="KW-1185">Reference proteome</keyword>
<evidence type="ECO:0000313" key="11">
    <source>
        <dbReference type="Proteomes" id="UP000282185"/>
    </source>
</evidence>
<feature type="transmembrane region" description="Helical" evidence="6">
    <location>
        <begin position="124"/>
        <end position="144"/>
    </location>
</feature>
<feature type="transmembrane region" description="Helical" evidence="6">
    <location>
        <begin position="446"/>
        <end position="464"/>
    </location>
</feature>
<evidence type="ECO:0000313" key="8">
    <source>
        <dbReference type="EMBL" id="AXK44745.1"/>
    </source>
</evidence>
<feature type="transmembrane region" description="Helical" evidence="6">
    <location>
        <begin position="212"/>
        <end position="231"/>
    </location>
</feature>
<comment type="subcellular location">
    <subcellularLocation>
        <location evidence="1">Cell membrane</location>
        <topology evidence="1">Multi-pass membrane protein</topology>
    </subcellularLocation>
</comment>
<evidence type="ECO:0000256" key="2">
    <source>
        <dbReference type="ARBA" id="ARBA00022692"/>
    </source>
</evidence>
<feature type="transmembrane region" description="Helical" evidence="6">
    <location>
        <begin position="409"/>
        <end position="434"/>
    </location>
</feature>
<feature type="transmembrane region" description="Helical" evidence="6">
    <location>
        <begin position="243"/>
        <end position="268"/>
    </location>
</feature>
<keyword evidence="3 6" id="KW-1133">Transmembrane helix</keyword>
<sequence length="502" mass="50967">MGGPSGSASDHRHGTQVVLRLARVRPDCGQRRQWSDTGAGPGQRLGPEDRGQERGARVTTENGSSVAHAPRGPGTSSRSDPLQRRTLIVLVISQVLGTIGLGVAPTIGILLAGEVTDSEAWAGLARTGSTLGAALFGVPLGTLAARRGRRLGLATGWWVAAVGAGLLVVAAQWQMLVPLFLGLLMTGAGTAASLQARFTATDLATPRTRARSLALVMWVGAFGTVIGPNLGVPGAALGAATGLSTFGAAFLIAAVASALAGAVVLVMLRPDPLDVLARRQQDALGATPERPALGTVEPPRRFERLSRVLAEMRVNREARTALVALLTAQAVMVALMTMTPVHVEHHGGSLTIIGLTISLHVVGMFGLAPVVGVLVDRLGPRGVVGIGVAILGASLGLSIFASASLSGVMAALILLGLGWSFLNVAGSALFSAAVAERSRAASQGGADALSNLCGALAAFASGPLMAATSFSVLGVLSAVVTVPLLILVLRPGAWGTSRTAPR</sequence>
<feature type="region of interest" description="Disordered" evidence="5">
    <location>
        <begin position="22"/>
        <end position="80"/>
    </location>
</feature>
<evidence type="ECO:0000256" key="6">
    <source>
        <dbReference type="SAM" id="Phobius"/>
    </source>
</evidence>
<feature type="transmembrane region" description="Helical" evidence="6">
    <location>
        <begin position="470"/>
        <end position="489"/>
    </location>
</feature>
<dbReference type="SUPFAM" id="SSF103473">
    <property type="entry name" value="MFS general substrate transporter"/>
    <property type="match status" value="1"/>
</dbReference>
<keyword evidence="2 6" id="KW-0812">Transmembrane</keyword>
<dbReference type="EMBL" id="CP031356">
    <property type="protein sequence ID" value="AXK44745.1"/>
    <property type="molecule type" value="Genomic_DNA"/>
</dbReference>
<dbReference type="Proteomes" id="UP000282185">
    <property type="component" value="Unassembled WGS sequence"/>
</dbReference>
<accession>A0A345YLE3</accession>
<dbReference type="AlphaFoldDB" id="A0A345YLE3"/>
<evidence type="ECO:0000256" key="5">
    <source>
        <dbReference type="SAM" id="MobiDB-lite"/>
    </source>
</evidence>
<evidence type="ECO:0000313" key="9">
    <source>
        <dbReference type="EMBL" id="RRR23357.1"/>
    </source>
</evidence>
<protein>
    <submittedName>
        <fullName evidence="9">MFS transporter</fullName>
    </submittedName>
</protein>
<dbReference type="PANTHER" id="PTHR23534:SF1">
    <property type="entry name" value="MAJOR FACILITATOR SUPERFAMILY PROTEIN"/>
    <property type="match status" value="1"/>
</dbReference>
<dbReference type="Pfam" id="PF07690">
    <property type="entry name" value="MFS_1"/>
    <property type="match status" value="1"/>
</dbReference>
<name>A0A345YLE3_9MICO</name>
<dbReference type="GO" id="GO:0005886">
    <property type="term" value="C:plasma membrane"/>
    <property type="evidence" value="ECO:0007669"/>
    <property type="project" value="UniProtKB-SubCell"/>
</dbReference>
<feature type="transmembrane region" description="Helical" evidence="6">
    <location>
        <begin position="151"/>
        <end position="173"/>
    </location>
</feature>
<dbReference type="KEGG" id="bsau:DWV08_03285"/>
<feature type="transmembrane region" description="Helical" evidence="6">
    <location>
        <begin position="179"/>
        <end position="200"/>
    </location>
</feature>
<dbReference type="GO" id="GO:0022857">
    <property type="term" value="F:transmembrane transporter activity"/>
    <property type="evidence" value="ECO:0007669"/>
    <property type="project" value="InterPro"/>
</dbReference>
<evidence type="ECO:0000259" key="7">
    <source>
        <dbReference type="PROSITE" id="PS50850"/>
    </source>
</evidence>
<dbReference type="PROSITE" id="PS50850">
    <property type="entry name" value="MFS"/>
    <property type="match status" value="1"/>
</dbReference>
<keyword evidence="4 6" id="KW-0472">Membrane</keyword>
<dbReference type="InterPro" id="IPR036259">
    <property type="entry name" value="MFS_trans_sf"/>
</dbReference>
<feature type="transmembrane region" description="Helical" evidence="6">
    <location>
        <begin position="382"/>
        <end position="403"/>
    </location>
</feature>
<evidence type="ECO:0000256" key="1">
    <source>
        <dbReference type="ARBA" id="ARBA00004651"/>
    </source>
</evidence>
<feature type="compositionally biased region" description="Basic and acidic residues" evidence="5">
    <location>
        <begin position="46"/>
        <end position="56"/>
    </location>
</feature>
<dbReference type="EMBL" id="QSWH01000003">
    <property type="protein sequence ID" value="RRR23357.1"/>
    <property type="molecule type" value="Genomic_DNA"/>
</dbReference>
<reference evidence="9 11" key="2">
    <citation type="submission" date="2018-08" db="EMBL/GenBank/DDBJ databases">
        <title>Brachybacterium saurashtrense DSM 23186.</title>
        <authorList>
            <person name="Li Y."/>
        </authorList>
    </citation>
    <scope>NUCLEOTIDE SEQUENCE [LARGE SCALE GENOMIC DNA]</scope>
    <source>
        <strain evidence="9 11">DSM 23186</strain>
    </source>
</reference>
<feature type="transmembrane region" description="Helical" evidence="6">
    <location>
        <begin position="87"/>
        <end position="112"/>
    </location>
</feature>
<dbReference type="Gene3D" id="1.20.1250.20">
    <property type="entry name" value="MFS general substrate transporter like domains"/>
    <property type="match status" value="1"/>
</dbReference>